<comment type="caution">
    <text evidence="2">The sequence shown here is derived from an EMBL/GenBank/DDBJ whole genome shotgun (WGS) entry which is preliminary data.</text>
</comment>
<accession>A0ABU0LGQ3</accession>
<evidence type="ECO:0000313" key="2">
    <source>
        <dbReference type="EMBL" id="MDQ0506298.1"/>
    </source>
</evidence>
<keyword evidence="1" id="KW-1133">Transmembrane helix</keyword>
<evidence type="ECO:0000313" key="3">
    <source>
        <dbReference type="Proteomes" id="UP001241747"/>
    </source>
</evidence>
<organism evidence="2 3">
    <name type="scientific">Xanthobacter agilis</name>
    <dbReference type="NCBI Taxonomy" id="47492"/>
    <lineage>
        <taxon>Bacteria</taxon>
        <taxon>Pseudomonadati</taxon>
        <taxon>Pseudomonadota</taxon>
        <taxon>Alphaproteobacteria</taxon>
        <taxon>Hyphomicrobiales</taxon>
        <taxon>Xanthobacteraceae</taxon>
        <taxon>Xanthobacter</taxon>
    </lineage>
</organism>
<proteinExistence type="predicted"/>
<protein>
    <submittedName>
        <fullName evidence="2">Uncharacterized protein</fullName>
    </submittedName>
</protein>
<keyword evidence="1" id="KW-0472">Membrane</keyword>
<name>A0ABU0LGQ3_XANAG</name>
<keyword evidence="1" id="KW-0812">Transmembrane</keyword>
<gene>
    <name evidence="2" type="ORF">QOZ94_003107</name>
</gene>
<dbReference type="EMBL" id="JAUSVY010000007">
    <property type="protein sequence ID" value="MDQ0506298.1"/>
    <property type="molecule type" value="Genomic_DNA"/>
</dbReference>
<evidence type="ECO:0000256" key="1">
    <source>
        <dbReference type="SAM" id="Phobius"/>
    </source>
</evidence>
<feature type="transmembrane region" description="Helical" evidence="1">
    <location>
        <begin position="12"/>
        <end position="40"/>
    </location>
</feature>
<sequence length="81" mass="8423">MTRPAVPGTVNWSNVLTVASAAVLIATQAIATAVAAGWALAGLLNLGDMGEYGLMALFSLVGIYASFAYLRMASRAEPLRH</sequence>
<dbReference type="RefSeq" id="WP_237345722.1">
    <property type="nucleotide sequence ID" value="NZ_JABWGX010000012.1"/>
</dbReference>
<feature type="transmembrane region" description="Helical" evidence="1">
    <location>
        <begin position="52"/>
        <end position="70"/>
    </location>
</feature>
<keyword evidence="3" id="KW-1185">Reference proteome</keyword>
<reference evidence="2 3" key="1">
    <citation type="submission" date="2023-07" db="EMBL/GenBank/DDBJ databases">
        <title>Genomic Encyclopedia of Type Strains, Phase IV (KMG-IV): sequencing the most valuable type-strain genomes for metagenomic binning, comparative biology and taxonomic classification.</title>
        <authorList>
            <person name="Goeker M."/>
        </authorList>
    </citation>
    <scope>NUCLEOTIDE SEQUENCE [LARGE SCALE GENOMIC DNA]</scope>
    <source>
        <strain evidence="2 3">DSM 3770</strain>
    </source>
</reference>
<dbReference type="Proteomes" id="UP001241747">
    <property type="component" value="Unassembled WGS sequence"/>
</dbReference>